<comment type="caution">
    <text evidence="1">The sequence shown here is derived from an EMBL/GenBank/DDBJ whole genome shotgun (WGS) entry which is preliminary data.</text>
</comment>
<protein>
    <submittedName>
        <fullName evidence="1">Uncharacterized protein</fullName>
    </submittedName>
</protein>
<name>A0A8H9GM85_9MICO</name>
<evidence type="ECO:0000313" key="2">
    <source>
        <dbReference type="Proteomes" id="UP000655589"/>
    </source>
</evidence>
<dbReference type="RefSeq" id="WP_171103742.1">
    <property type="nucleotide sequence ID" value="NZ_BMPT01000013.1"/>
</dbReference>
<organism evidence="1 2">
    <name type="scientific">Promicromonospora citrea</name>
    <dbReference type="NCBI Taxonomy" id="43677"/>
    <lineage>
        <taxon>Bacteria</taxon>
        <taxon>Bacillati</taxon>
        <taxon>Actinomycetota</taxon>
        <taxon>Actinomycetes</taxon>
        <taxon>Micrococcales</taxon>
        <taxon>Promicromonosporaceae</taxon>
        <taxon>Promicromonospora</taxon>
    </lineage>
</organism>
<reference evidence="1" key="1">
    <citation type="journal article" date="2014" name="Int. J. Syst. Evol. Microbiol.">
        <title>Complete genome sequence of Corynebacterium casei LMG S-19264T (=DSM 44701T), isolated from a smear-ripened cheese.</title>
        <authorList>
            <consortium name="US DOE Joint Genome Institute (JGI-PGF)"/>
            <person name="Walter F."/>
            <person name="Albersmeier A."/>
            <person name="Kalinowski J."/>
            <person name="Ruckert C."/>
        </authorList>
    </citation>
    <scope>NUCLEOTIDE SEQUENCE</scope>
    <source>
        <strain evidence="1">JCM 3051</strain>
    </source>
</reference>
<reference evidence="1" key="2">
    <citation type="submission" date="2020-09" db="EMBL/GenBank/DDBJ databases">
        <authorList>
            <person name="Sun Q."/>
            <person name="Ohkuma M."/>
        </authorList>
    </citation>
    <scope>NUCLEOTIDE SEQUENCE</scope>
    <source>
        <strain evidence="1">JCM 3051</strain>
    </source>
</reference>
<accession>A0A8H9GM85</accession>
<keyword evidence="2" id="KW-1185">Reference proteome</keyword>
<dbReference type="EMBL" id="BMPT01000013">
    <property type="protein sequence ID" value="GGM33746.1"/>
    <property type="molecule type" value="Genomic_DNA"/>
</dbReference>
<dbReference type="AlphaFoldDB" id="A0A8H9GM85"/>
<sequence length="221" mass="23976">MTKQIRLADGGLRIILPGTWASIPLSDEESTTAYVKRLVKRQVGTADRLARMRRSAVEEIVGTAREAVRAGVHTYLTALEILPNVPFAAVMMLLDIDWPDTAGPAREGGDTEEALTAAFPGAEIAELRYGPVARRWELANQQLGEDGSVIQTLRLEYFVPYPYEGSDKLLMVRVNVPEVPSAEPFAVLFNEIVDSISFPEELPEADGAAEPVSEPVATAGG</sequence>
<evidence type="ECO:0000313" key="1">
    <source>
        <dbReference type="EMBL" id="GGM33746.1"/>
    </source>
</evidence>
<proteinExistence type="predicted"/>
<gene>
    <name evidence="1" type="ORF">GCM10010102_31650</name>
</gene>
<dbReference type="Proteomes" id="UP000655589">
    <property type="component" value="Unassembled WGS sequence"/>
</dbReference>